<protein>
    <submittedName>
        <fullName evidence="1">Uncharacterized protein</fullName>
    </submittedName>
</protein>
<proteinExistence type="predicted"/>
<dbReference type="AlphaFoldDB" id="A0A4Y7TE16"/>
<dbReference type="EMBL" id="QPFP01000017">
    <property type="protein sequence ID" value="TEB31812.1"/>
    <property type="molecule type" value="Genomic_DNA"/>
</dbReference>
<dbReference type="Proteomes" id="UP000298030">
    <property type="component" value="Unassembled WGS sequence"/>
</dbReference>
<name>A0A4Y7TE16_COPMI</name>
<accession>A0A4Y7TE16</accession>
<organism evidence="1 2">
    <name type="scientific">Coprinellus micaceus</name>
    <name type="common">Glistening ink-cap mushroom</name>
    <name type="synonym">Coprinus micaceus</name>
    <dbReference type="NCBI Taxonomy" id="71717"/>
    <lineage>
        <taxon>Eukaryota</taxon>
        <taxon>Fungi</taxon>
        <taxon>Dikarya</taxon>
        <taxon>Basidiomycota</taxon>
        <taxon>Agaricomycotina</taxon>
        <taxon>Agaricomycetes</taxon>
        <taxon>Agaricomycetidae</taxon>
        <taxon>Agaricales</taxon>
        <taxon>Agaricineae</taxon>
        <taxon>Psathyrellaceae</taxon>
        <taxon>Coprinellus</taxon>
    </lineage>
</organism>
<gene>
    <name evidence="1" type="ORF">FA13DRAFT_1732106</name>
</gene>
<sequence length="192" mass="22896">MTTDALAFWEAGECLTDFPDATHDEQWERNQKVPILYRLKELELYVSPAGRPPSPTPSFVRYFEGQSFEGQLCDCKQCMPNGPIHYEPDVEAKKRKLYDAWIKERVEEFENKRLEHRKVSALPLELRRKRAILVVQGALGLDEDERQEYDEETHKRWWELLQNKFDVEDSRNRPSYGLSRWSLPSWYSFCEY</sequence>
<keyword evidence="2" id="KW-1185">Reference proteome</keyword>
<evidence type="ECO:0000313" key="1">
    <source>
        <dbReference type="EMBL" id="TEB31812.1"/>
    </source>
</evidence>
<evidence type="ECO:0000313" key="2">
    <source>
        <dbReference type="Proteomes" id="UP000298030"/>
    </source>
</evidence>
<comment type="caution">
    <text evidence="1">The sequence shown here is derived from an EMBL/GenBank/DDBJ whole genome shotgun (WGS) entry which is preliminary data.</text>
</comment>
<reference evidence="1 2" key="1">
    <citation type="journal article" date="2019" name="Nat. Ecol. Evol.">
        <title>Megaphylogeny resolves global patterns of mushroom evolution.</title>
        <authorList>
            <person name="Varga T."/>
            <person name="Krizsan K."/>
            <person name="Foldi C."/>
            <person name="Dima B."/>
            <person name="Sanchez-Garcia M."/>
            <person name="Sanchez-Ramirez S."/>
            <person name="Szollosi G.J."/>
            <person name="Szarkandi J.G."/>
            <person name="Papp V."/>
            <person name="Albert L."/>
            <person name="Andreopoulos W."/>
            <person name="Angelini C."/>
            <person name="Antonin V."/>
            <person name="Barry K.W."/>
            <person name="Bougher N.L."/>
            <person name="Buchanan P."/>
            <person name="Buyck B."/>
            <person name="Bense V."/>
            <person name="Catcheside P."/>
            <person name="Chovatia M."/>
            <person name="Cooper J."/>
            <person name="Damon W."/>
            <person name="Desjardin D."/>
            <person name="Finy P."/>
            <person name="Geml J."/>
            <person name="Haridas S."/>
            <person name="Hughes K."/>
            <person name="Justo A."/>
            <person name="Karasinski D."/>
            <person name="Kautmanova I."/>
            <person name="Kiss B."/>
            <person name="Kocsube S."/>
            <person name="Kotiranta H."/>
            <person name="LaButti K.M."/>
            <person name="Lechner B.E."/>
            <person name="Liimatainen K."/>
            <person name="Lipzen A."/>
            <person name="Lukacs Z."/>
            <person name="Mihaltcheva S."/>
            <person name="Morgado L.N."/>
            <person name="Niskanen T."/>
            <person name="Noordeloos M.E."/>
            <person name="Ohm R.A."/>
            <person name="Ortiz-Santana B."/>
            <person name="Ovrebo C."/>
            <person name="Racz N."/>
            <person name="Riley R."/>
            <person name="Savchenko A."/>
            <person name="Shiryaev A."/>
            <person name="Soop K."/>
            <person name="Spirin V."/>
            <person name="Szebenyi C."/>
            <person name="Tomsovsky M."/>
            <person name="Tulloss R.E."/>
            <person name="Uehling J."/>
            <person name="Grigoriev I.V."/>
            <person name="Vagvolgyi C."/>
            <person name="Papp T."/>
            <person name="Martin F.M."/>
            <person name="Miettinen O."/>
            <person name="Hibbett D.S."/>
            <person name="Nagy L.G."/>
        </authorList>
    </citation>
    <scope>NUCLEOTIDE SEQUENCE [LARGE SCALE GENOMIC DNA]</scope>
    <source>
        <strain evidence="1 2">FP101781</strain>
    </source>
</reference>